<feature type="region of interest" description="Disordered" evidence="1">
    <location>
        <begin position="71"/>
        <end position="93"/>
    </location>
</feature>
<comment type="caution">
    <text evidence="2">The sequence shown here is derived from an EMBL/GenBank/DDBJ whole genome shotgun (WGS) entry which is preliminary data.</text>
</comment>
<proteinExistence type="predicted"/>
<keyword evidence="2" id="KW-0496">Mitochondrion</keyword>
<geneLocation type="mitochondrion" evidence="2"/>
<evidence type="ECO:0000256" key="1">
    <source>
        <dbReference type="SAM" id="MobiDB-lite"/>
    </source>
</evidence>
<dbReference type="AlphaFoldDB" id="A0A117NFY1"/>
<dbReference type="EMBL" id="LKAM01000014">
    <property type="protein sequence ID" value="KUM45948.1"/>
    <property type="molecule type" value="Genomic_DNA"/>
</dbReference>
<gene>
    <name evidence="2" type="ORF">ABT39_MTgene2051</name>
</gene>
<protein>
    <submittedName>
        <fullName evidence="2">Uncharacterized protein</fullName>
    </submittedName>
</protein>
<organism evidence="2">
    <name type="scientific">Picea glauca</name>
    <name type="common">White spruce</name>
    <name type="synonym">Pinus glauca</name>
    <dbReference type="NCBI Taxonomy" id="3330"/>
    <lineage>
        <taxon>Eukaryota</taxon>
        <taxon>Viridiplantae</taxon>
        <taxon>Streptophyta</taxon>
        <taxon>Embryophyta</taxon>
        <taxon>Tracheophyta</taxon>
        <taxon>Spermatophyta</taxon>
        <taxon>Pinopsida</taxon>
        <taxon>Pinidae</taxon>
        <taxon>Conifers I</taxon>
        <taxon>Pinales</taxon>
        <taxon>Pinaceae</taxon>
        <taxon>Picea</taxon>
    </lineage>
</organism>
<name>A0A117NFY1_PICGL</name>
<accession>A0A117NFY1</accession>
<sequence length="93" mass="10939">MKCPESPITPAMKALPVWRKSLKQARQATKRMMELCLLSINKCATFVTKYFSHSRLTSFYKGGKKLLQRRKEADLSFTSEERRSSDPDQRRRR</sequence>
<evidence type="ECO:0000313" key="2">
    <source>
        <dbReference type="EMBL" id="KUM45948.1"/>
    </source>
</evidence>
<reference evidence="2" key="1">
    <citation type="journal article" date="2015" name="Genome Biol. Evol.">
        <title>Organellar Genomes of White Spruce (Picea glauca): Assembly and Annotation.</title>
        <authorList>
            <person name="Jackman S.D."/>
            <person name="Warren R.L."/>
            <person name="Gibb E.A."/>
            <person name="Vandervalk B.P."/>
            <person name="Mohamadi H."/>
            <person name="Chu J."/>
            <person name="Raymond A."/>
            <person name="Pleasance S."/>
            <person name="Coope R."/>
            <person name="Wildung M.R."/>
            <person name="Ritland C.E."/>
            <person name="Bousquet J."/>
            <person name="Jones S.J."/>
            <person name="Bohlmann J."/>
            <person name="Birol I."/>
        </authorList>
    </citation>
    <scope>NUCLEOTIDE SEQUENCE [LARGE SCALE GENOMIC DNA]</scope>
    <source>
        <tissue evidence="2">Flushing bud</tissue>
    </source>
</reference>